<organism evidence="2 3">
    <name type="scientific">Nostoc linckia z7</name>
    <dbReference type="NCBI Taxonomy" id="1628745"/>
    <lineage>
        <taxon>Bacteria</taxon>
        <taxon>Bacillati</taxon>
        <taxon>Cyanobacteriota</taxon>
        <taxon>Cyanophyceae</taxon>
        <taxon>Nostocales</taxon>
        <taxon>Nostocaceae</taxon>
        <taxon>Nostoc</taxon>
    </lineage>
</organism>
<sequence>MDMFELRTEWLKKRLGKFTASDIWKLTKEGKKKGVEFGDTAMTYIHSKVAEIITGEIVELPDLKQLQWGNANENDAILTYEHVTGNKVQYFGGADPQYFPYNAYSGGSPDGLQGEDATIEAKCPFNSANHIKFLIGSLDENPAQWLKDNKEEYYAQLQFNLLATKRTHAVFISYDPRTVEHSHRLAIIQVPANTEYQNMLIRKLEMAKDIVVDMLEKLERKPLIVTGETINNHSVLIVDKP</sequence>
<dbReference type="SUPFAM" id="SSF52980">
    <property type="entry name" value="Restriction endonuclease-like"/>
    <property type="match status" value="1"/>
</dbReference>
<dbReference type="Gene3D" id="3.90.320.10">
    <property type="match status" value="1"/>
</dbReference>
<evidence type="ECO:0000313" key="2">
    <source>
        <dbReference type="EMBL" id="PHJ83482.1"/>
    </source>
</evidence>
<reference evidence="2 3" key="1">
    <citation type="submission" date="2015-02" db="EMBL/GenBank/DDBJ databases">
        <title>Nostoc linckia genome annotation.</title>
        <authorList>
            <person name="Zhou Z."/>
        </authorList>
    </citation>
    <scope>NUCLEOTIDE SEQUENCE [LARGE SCALE GENOMIC DNA]</scope>
    <source>
        <strain evidence="3">z7</strain>
    </source>
</reference>
<dbReference type="EMBL" id="LAHC01000197">
    <property type="protein sequence ID" value="PHJ83482.1"/>
    <property type="molecule type" value="Genomic_DNA"/>
</dbReference>
<keyword evidence="3" id="KW-1185">Reference proteome</keyword>
<dbReference type="PANTHER" id="PTHR46609:SF8">
    <property type="entry name" value="YQAJ VIRAL RECOMBINASE DOMAIN-CONTAINING PROTEIN"/>
    <property type="match status" value="1"/>
</dbReference>
<evidence type="ECO:0000313" key="3">
    <source>
        <dbReference type="Proteomes" id="UP000222523"/>
    </source>
</evidence>
<dbReference type="Proteomes" id="UP000222523">
    <property type="component" value="Unassembled WGS sequence"/>
</dbReference>
<accession>A0ABX4KCV0</accession>
<dbReference type="InterPro" id="IPR019080">
    <property type="entry name" value="YqaJ_viral_recombinase"/>
</dbReference>
<gene>
    <name evidence="2" type="ORF">VF04_36755</name>
</gene>
<dbReference type="PANTHER" id="PTHR46609">
    <property type="entry name" value="EXONUCLEASE, PHAGE-TYPE/RECB, C-TERMINAL DOMAIN-CONTAINING PROTEIN"/>
    <property type="match status" value="1"/>
</dbReference>
<dbReference type="InterPro" id="IPR051703">
    <property type="entry name" value="NF-kappa-B_Signaling_Reg"/>
</dbReference>
<name>A0ABX4KCV0_NOSLI</name>
<evidence type="ECO:0000259" key="1">
    <source>
        <dbReference type="Pfam" id="PF09588"/>
    </source>
</evidence>
<feature type="domain" description="YqaJ viral recombinase" evidence="1">
    <location>
        <begin position="9"/>
        <end position="165"/>
    </location>
</feature>
<dbReference type="InterPro" id="IPR011604">
    <property type="entry name" value="PDDEXK-like_dom_sf"/>
</dbReference>
<comment type="caution">
    <text evidence="2">The sequence shown here is derived from an EMBL/GenBank/DDBJ whole genome shotgun (WGS) entry which is preliminary data.</text>
</comment>
<dbReference type="InterPro" id="IPR011335">
    <property type="entry name" value="Restrct_endonuc-II-like"/>
</dbReference>
<protein>
    <recommendedName>
        <fullName evidence="1">YqaJ viral recombinase domain-containing protein</fullName>
    </recommendedName>
</protein>
<proteinExistence type="predicted"/>
<dbReference type="Pfam" id="PF09588">
    <property type="entry name" value="YqaJ"/>
    <property type="match status" value="1"/>
</dbReference>